<dbReference type="InterPro" id="IPR012675">
    <property type="entry name" value="Beta-grasp_dom_sf"/>
</dbReference>
<dbReference type="AlphaFoldDB" id="A0A645A179"/>
<dbReference type="GO" id="GO:0009055">
    <property type="term" value="F:electron transfer activity"/>
    <property type="evidence" value="ECO:0007669"/>
    <property type="project" value="InterPro"/>
</dbReference>
<gene>
    <name evidence="2" type="ORF">SDC9_93656</name>
</gene>
<dbReference type="PANTHER" id="PTHR11921:SF29">
    <property type="entry name" value="SUCCINATE DEHYDROGENASE [UBIQUINONE] IRON-SULFUR SUBUNIT, MITOCHONDRIAL"/>
    <property type="match status" value="1"/>
</dbReference>
<evidence type="ECO:0000259" key="1">
    <source>
        <dbReference type="Pfam" id="PF13085"/>
    </source>
</evidence>
<dbReference type="InterPro" id="IPR036010">
    <property type="entry name" value="2Fe-2S_ferredoxin-like_sf"/>
</dbReference>
<dbReference type="InterPro" id="IPR050573">
    <property type="entry name" value="SDH/FRD_Iron-Sulfur"/>
</dbReference>
<name>A0A645A179_9ZZZZ</name>
<dbReference type="Gene3D" id="3.10.20.30">
    <property type="match status" value="1"/>
</dbReference>
<dbReference type="EMBL" id="VSSQ01011488">
    <property type="protein sequence ID" value="MPM46949.1"/>
    <property type="molecule type" value="Genomic_DNA"/>
</dbReference>
<accession>A0A645A179</accession>
<comment type="caution">
    <text evidence="2">The sequence shown here is derived from an EMBL/GenBank/DDBJ whole genome shotgun (WGS) entry which is preliminary data.</text>
</comment>
<reference evidence="2" key="1">
    <citation type="submission" date="2019-08" db="EMBL/GenBank/DDBJ databases">
        <authorList>
            <person name="Kucharzyk K."/>
            <person name="Murdoch R.W."/>
            <person name="Higgins S."/>
            <person name="Loffler F."/>
        </authorList>
    </citation>
    <scope>NUCLEOTIDE SEQUENCE</scope>
</reference>
<dbReference type="Pfam" id="PF13085">
    <property type="entry name" value="Fer2_3"/>
    <property type="match status" value="1"/>
</dbReference>
<organism evidence="2">
    <name type="scientific">bioreactor metagenome</name>
    <dbReference type="NCBI Taxonomy" id="1076179"/>
    <lineage>
        <taxon>unclassified sequences</taxon>
        <taxon>metagenomes</taxon>
        <taxon>ecological metagenomes</taxon>
    </lineage>
</organism>
<evidence type="ECO:0000313" key="2">
    <source>
        <dbReference type="EMBL" id="MPM46949.1"/>
    </source>
</evidence>
<dbReference type="InterPro" id="IPR025192">
    <property type="entry name" value="Succ_DH/fum_Rdtase_N"/>
</dbReference>
<dbReference type="SUPFAM" id="SSF54292">
    <property type="entry name" value="2Fe-2S ferredoxin-like"/>
    <property type="match status" value="1"/>
</dbReference>
<dbReference type="GO" id="GO:0009060">
    <property type="term" value="P:aerobic respiration"/>
    <property type="evidence" value="ECO:0007669"/>
    <property type="project" value="TreeGrafter"/>
</dbReference>
<dbReference type="PANTHER" id="PTHR11921">
    <property type="entry name" value="SUCCINATE DEHYDROGENASE IRON-SULFUR PROTEIN"/>
    <property type="match status" value="1"/>
</dbReference>
<sequence length="97" mass="10790">MKVEIVRSNGVQTYEVPMLSDTMTVMDILDYIYNNLDHTLAYYRHSSCNQAICGRCLVKMDGTPVLACAKRVEPTAKSVRLSPAPGTVVRDLVVVKQ</sequence>
<feature type="domain" description="Succinate dehydogenase/fumarate reductase N-terminal" evidence="1">
    <location>
        <begin position="9"/>
        <end position="96"/>
    </location>
</feature>
<dbReference type="GO" id="GO:0022904">
    <property type="term" value="P:respiratory electron transport chain"/>
    <property type="evidence" value="ECO:0007669"/>
    <property type="project" value="TreeGrafter"/>
</dbReference>
<dbReference type="GO" id="GO:0051536">
    <property type="term" value="F:iron-sulfur cluster binding"/>
    <property type="evidence" value="ECO:0007669"/>
    <property type="project" value="InterPro"/>
</dbReference>
<proteinExistence type="predicted"/>
<protein>
    <recommendedName>
        <fullName evidence="1">Succinate dehydogenase/fumarate reductase N-terminal domain-containing protein</fullName>
    </recommendedName>
</protein>